<dbReference type="InterPro" id="IPR036388">
    <property type="entry name" value="WH-like_DNA-bd_sf"/>
</dbReference>
<organism evidence="2 3">
    <name type="scientific">Cymbomonas tetramitiformis</name>
    <dbReference type="NCBI Taxonomy" id="36881"/>
    <lineage>
        <taxon>Eukaryota</taxon>
        <taxon>Viridiplantae</taxon>
        <taxon>Chlorophyta</taxon>
        <taxon>Pyramimonadophyceae</taxon>
        <taxon>Pyramimonadales</taxon>
        <taxon>Pyramimonadaceae</taxon>
        <taxon>Cymbomonas</taxon>
    </lineage>
</organism>
<dbReference type="PROSITE" id="PS50250">
    <property type="entry name" value="PCI"/>
    <property type="match status" value="1"/>
</dbReference>
<dbReference type="GO" id="GO:0006368">
    <property type="term" value="P:transcription elongation by RNA polymerase II"/>
    <property type="evidence" value="ECO:0007669"/>
    <property type="project" value="TreeGrafter"/>
</dbReference>
<dbReference type="GO" id="GO:0000973">
    <property type="term" value="P:post-transcriptional tethering of RNA polymerase II gene DNA at nuclear periphery"/>
    <property type="evidence" value="ECO:0007669"/>
    <property type="project" value="TreeGrafter"/>
</dbReference>
<dbReference type="InterPro" id="IPR000717">
    <property type="entry name" value="PCI_dom"/>
</dbReference>
<dbReference type="SMART" id="SM00753">
    <property type="entry name" value="PAM"/>
    <property type="match status" value="1"/>
</dbReference>
<dbReference type="PANTHER" id="PTHR12732:SF0">
    <property type="entry name" value="PCI DOMAIN-CONTAINING PROTEIN 2"/>
    <property type="match status" value="1"/>
</dbReference>
<dbReference type="GO" id="GO:0003690">
    <property type="term" value="F:double-stranded DNA binding"/>
    <property type="evidence" value="ECO:0007669"/>
    <property type="project" value="InterPro"/>
</dbReference>
<comment type="caution">
    <text evidence="2">The sequence shown here is derived from an EMBL/GenBank/DDBJ whole genome shotgun (WGS) entry which is preliminary data.</text>
</comment>
<dbReference type="PANTHER" id="PTHR12732">
    <property type="entry name" value="UNCHARACTERIZED PROTEASOME COMPONENT REGION PCI-CONTAINING"/>
    <property type="match status" value="1"/>
</dbReference>
<evidence type="ECO:0000313" key="2">
    <source>
        <dbReference type="EMBL" id="KAK3282451.1"/>
    </source>
</evidence>
<feature type="domain" description="PCI" evidence="1">
    <location>
        <begin position="217"/>
        <end position="403"/>
    </location>
</feature>
<protein>
    <recommendedName>
        <fullName evidence="1">PCI domain-containing protein</fullName>
    </recommendedName>
</protein>
<keyword evidence="3" id="KW-1185">Reference proteome</keyword>
<dbReference type="Proteomes" id="UP001190700">
    <property type="component" value="Unassembled WGS sequence"/>
</dbReference>
<dbReference type="Pfam" id="PF01399">
    <property type="entry name" value="PCI"/>
    <property type="match status" value="1"/>
</dbReference>
<accession>A0AAE0LEH2</accession>
<evidence type="ECO:0000259" key="1">
    <source>
        <dbReference type="PROSITE" id="PS50250"/>
    </source>
</evidence>
<evidence type="ECO:0000313" key="3">
    <source>
        <dbReference type="Proteomes" id="UP001190700"/>
    </source>
</evidence>
<reference evidence="2 3" key="1">
    <citation type="journal article" date="2015" name="Genome Biol. Evol.">
        <title>Comparative Genomics of a Bacterivorous Green Alga Reveals Evolutionary Causalities and Consequences of Phago-Mixotrophic Mode of Nutrition.</title>
        <authorList>
            <person name="Burns J.A."/>
            <person name="Paasch A."/>
            <person name="Narechania A."/>
            <person name="Kim E."/>
        </authorList>
    </citation>
    <scope>NUCLEOTIDE SEQUENCE [LARGE SCALE GENOMIC DNA]</scope>
    <source>
        <strain evidence="2 3">PLY_AMNH</strain>
    </source>
</reference>
<dbReference type="GO" id="GO:0003723">
    <property type="term" value="F:RNA binding"/>
    <property type="evidence" value="ECO:0007669"/>
    <property type="project" value="InterPro"/>
</dbReference>
<dbReference type="Gene3D" id="1.10.10.10">
    <property type="entry name" value="Winged helix-like DNA-binding domain superfamily/Winged helix DNA-binding domain"/>
    <property type="match status" value="1"/>
</dbReference>
<dbReference type="GO" id="GO:0070390">
    <property type="term" value="C:transcription export complex 2"/>
    <property type="evidence" value="ECO:0007669"/>
    <property type="project" value="TreeGrafter"/>
</dbReference>
<dbReference type="AlphaFoldDB" id="A0AAE0LEH2"/>
<proteinExistence type="predicted"/>
<dbReference type="GO" id="GO:0016973">
    <property type="term" value="P:poly(A)+ mRNA export from nucleus"/>
    <property type="evidence" value="ECO:0007669"/>
    <property type="project" value="TreeGrafter"/>
</dbReference>
<dbReference type="EMBL" id="LGRX02003304">
    <property type="protein sequence ID" value="KAK3282451.1"/>
    <property type="molecule type" value="Genomic_DNA"/>
</dbReference>
<sequence>MGSSLQAYLAEVNRAVSQQNSQALSQLIRVDSLKAKNAVAGALQPSNRVNLGQMCENIVSAGDGFMPEVMLAFCQCLCALQQKRFPDAYTSICSAVSGFVKEYKQAASAWVCGPLFTLIWNMRVVAAMADKHTQLKRNPNERPDKLKDVGNKLMKVFRDTLQGAGNREKKRATLYVVTQLFKIYFSLNTLQLCKNLIKAVESPQVIPFENFPVSHRVTYKFYVGSLSLFNEEFQRAEQELSYALQHCHKASVANKRLILQYLVPVKLLLGSLPRAGLLEQHQLPEYVPVVQAMRTGNVRLLDEALETHQEAFFRTGTYLVLERLRPSVHRTLFKKISLINKELNPTKAHQLPLELLQVGLKCVGVEIDIEEVECILANLIHRKYVKGYISHTKKIAVLSKADAFPKLCNATFADPT</sequence>
<dbReference type="InterPro" id="IPR045114">
    <property type="entry name" value="Csn12-like"/>
</dbReference>
<gene>
    <name evidence="2" type="ORF">CYMTET_9813</name>
</gene>
<name>A0AAE0LEH2_9CHLO</name>